<proteinExistence type="predicted"/>
<comment type="caution">
    <text evidence="2">The sequence shown here is derived from an EMBL/GenBank/DDBJ whole genome shotgun (WGS) entry which is preliminary data.</text>
</comment>
<dbReference type="EMBL" id="JAVHNQ010000008">
    <property type="protein sequence ID" value="KAK6340938.1"/>
    <property type="molecule type" value="Genomic_DNA"/>
</dbReference>
<accession>A0AAV9UK41</accession>
<feature type="transmembrane region" description="Helical" evidence="1">
    <location>
        <begin position="31"/>
        <end position="51"/>
    </location>
</feature>
<name>A0AAV9UK41_9PEZI</name>
<evidence type="ECO:0000256" key="1">
    <source>
        <dbReference type="SAM" id="Phobius"/>
    </source>
</evidence>
<reference evidence="2 3" key="1">
    <citation type="submission" date="2019-10" db="EMBL/GenBank/DDBJ databases">
        <authorList>
            <person name="Palmer J.M."/>
        </authorList>
    </citation>
    <scope>NUCLEOTIDE SEQUENCE [LARGE SCALE GENOMIC DNA]</scope>
    <source>
        <strain evidence="2 3">TWF696</strain>
    </source>
</reference>
<dbReference type="AlphaFoldDB" id="A0AAV9UK41"/>
<evidence type="ECO:0000313" key="3">
    <source>
        <dbReference type="Proteomes" id="UP001375240"/>
    </source>
</evidence>
<keyword evidence="1" id="KW-0812">Transmembrane</keyword>
<protein>
    <submittedName>
        <fullName evidence="2">Uncharacterized protein</fullName>
    </submittedName>
</protein>
<sequence>MSVCCRTDFQYLIMRTAIPTFSRASSLSSHMHYIVGGGGFLWFYQLFNPIIARLSTDSQLRDSFSIKVLRSLFGPLFPLLGLRNLDVGRLGAFTVRASQVRD</sequence>
<keyword evidence="1" id="KW-1133">Transmembrane helix</keyword>
<organism evidence="2 3">
    <name type="scientific">Orbilia brochopaga</name>
    <dbReference type="NCBI Taxonomy" id="3140254"/>
    <lineage>
        <taxon>Eukaryota</taxon>
        <taxon>Fungi</taxon>
        <taxon>Dikarya</taxon>
        <taxon>Ascomycota</taxon>
        <taxon>Pezizomycotina</taxon>
        <taxon>Orbiliomycetes</taxon>
        <taxon>Orbiliales</taxon>
        <taxon>Orbiliaceae</taxon>
        <taxon>Orbilia</taxon>
    </lineage>
</organism>
<keyword evidence="3" id="KW-1185">Reference proteome</keyword>
<gene>
    <name evidence="2" type="ORF">TWF696_009252</name>
</gene>
<keyword evidence="1" id="KW-0472">Membrane</keyword>
<dbReference type="Proteomes" id="UP001375240">
    <property type="component" value="Unassembled WGS sequence"/>
</dbReference>
<evidence type="ECO:0000313" key="2">
    <source>
        <dbReference type="EMBL" id="KAK6340938.1"/>
    </source>
</evidence>